<organism evidence="1 2">
    <name type="scientific">Colletotrichum orbiculare (strain 104-T / ATCC 96160 / CBS 514.97 / LARS 414 / MAFF 240422)</name>
    <name type="common">Cucumber anthracnose fungus</name>
    <name type="synonym">Colletotrichum lagenarium</name>
    <dbReference type="NCBI Taxonomy" id="1213857"/>
    <lineage>
        <taxon>Eukaryota</taxon>
        <taxon>Fungi</taxon>
        <taxon>Dikarya</taxon>
        <taxon>Ascomycota</taxon>
        <taxon>Pezizomycotina</taxon>
        <taxon>Sordariomycetes</taxon>
        <taxon>Hypocreomycetidae</taxon>
        <taxon>Glomerellales</taxon>
        <taxon>Glomerellaceae</taxon>
        <taxon>Colletotrichum</taxon>
        <taxon>Colletotrichum orbiculare species complex</taxon>
    </lineage>
</organism>
<keyword evidence="2" id="KW-1185">Reference proteome</keyword>
<comment type="caution">
    <text evidence="1">The sequence shown here is derived from an EMBL/GenBank/DDBJ whole genome shotgun (WGS) entry which is preliminary data.</text>
</comment>
<evidence type="ECO:0000313" key="2">
    <source>
        <dbReference type="Proteomes" id="UP000014480"/>
    </source>
</evidence>
<dbReference type="EMBL" id="AMCV02000001">
    <property type="protein sequence ID" value="TDZ27006.1"/>
    <property type="molecule type" value="Genomic_DNA"/>
</dbReference>
<name>A0A484G8F4_COLOR</name>
<protein>
    <submittedName>
        <fullName evidence="1">Uncharacterized protein</fullName>
    </submittedName>
</protein>
<proteinExistence type="predicted"/>
<dbReference type="Proteomes" id="UP000014480">
    <property type="component" value="Unassembled WGS sequence"/>
</dbReference>
<reference evidence="2" key="2">
    <citation type="journal article" date="2019" name="Mol. Plant Microbe Interact.">
        <title>Genome sequence resources for four phytopathogenic fungi from the Colletotrichum orbiculare species complex.</title>
        <authorList>
            <person name="Gan P."/>
            <person name="Tsushima A."/>
            <person name="Narusaka M."/>
            <person name="Narusaka Y."/>
            <person name="Takano Y."/>
            <person name="Kubo Y."/>
            <person name="Shirasu K."/>
        </authorList>
    </citation>
    <scope>GENOME REANNOTATION</scope>
    <source>
        <strain evidence="2">104-T / ATCC 96160 / CBS 514.97 / LARS 414 / MAFF 240422</strain>
    </source>
</reference>
<evidence type="ECO:0000313" key="1">
    <source>
        <dbReference type="EMBL" id="TDZ27006.1"/>
    </source>
</evidence>
<reference evidence="2" key="1">
    <citation type="journal article" date="2013" name="New Phytol.">
        <title>Comparative genomic and transcriptomic analyses reveal the hemibiotrophic stage shift of Colletotrichum fungi.</title>
        <authorList>
            <person name="Gan P."/>
            <person name="Ikeda K."/>
            <person name="Irieda H."/>
            <person name="Narusaka M."/>
            <person name="O'Connell R.J."/>
            <person name="Narusaka Y."/>
            <person name="Takano Y."/>
            <person name="Kubo Y."/>
            <person name="Shirasu K."/>
        </authorList>
    </citation>
    <scope>NUCLEOTIDE SEQUENCE [LARGE SCALE GENOMIC DNA]</scope>
    <source>
        <strain evidence="2">104-T / ATCC 96160 / CBS 514.97 / LARS 414 / MAFF 240422</strain>
    </source>
</reference>
<gene>
    <name evidence="1" type="ORF">Cob_v001389</name>
</gene>
<dbReference type="AlphaFoldDB" id="A0A484G8F4"/>
<accession>A0A484G8F4</accession>
<sequence length="97" mass="10655">MGITRLTTLPLCVARPGRLDVYCAVIASDSGREDQIESRDSIVIHSSVGQPIPQAYGKSPILLLGWPSSTTIGQRNHLEDAATATDWHWRLYAMSAY</sequence>